<reference evidence="4" key="1">
    <citation type="submission" date="2023-03" db="UniProtKB">
        <authorList>
            <consortium name="EnsemblPlants"/>
        </authorList>
    </citation>
    <scope>IDENTIFICATION</scope>
</reference>
<dbReference type="Pfam" id="PF07887">
    <property type="entry name" value="Calmodulin_bind"/>
    <property type="match status" value="1"/>
</dbReference>
<dbReference type="GO" id="GO:0005634">
    <property type="term" value="C:nucleus"/>
    <property type="evidence" value="ECO:0007669"/>
    <property type="project" value="TreeGrafter"/>
</dbReference>
<dbReference type="Pfam" id="PF20451">
    <property type="entry name" value="Calmod_bind_M"/>
    <property type="match status" value="1"/>
</dbReference>
<feature type="compositionally biased region" description="Basic and acidic residues" evidence="1">
    <location>
        <begin position="1"/>
        <end position="21"/>
    </location>
</feature>
<dbReference type="AlphaFoldDB" id="A0A9I9E637"/>
<evidence type="ECO:0000256" key="1">
    <source>
        <dbReference type="SAM" id="MobiDB-lite"/>
    </source>
</evidence>
<feature type="compositionally biased region" description="Polar residues" evidence="1">
    <location>
        <begin position="22"/>
        <end position="35"/>
    </location>
</feature>
<proteinExistence type="predicted"/>
<evidence type="ECO:0000259" key="2">
    <source>
        <dbReference type="Pfam" id="PF07887"/>
    </source>
</evidence>
<feature type="domain" description="Calmodulin binding protein central" evidence="3">
    <location>
        <begin position="296"/>
        <end position="361"/>
    </location>
</feature>
<evidence type="ECO:0000259" key="3">
    <source>
        <dbReference type="Pfam" id="PF20451"/>
    </source>
</evidence>
<dbReference type="Gramene" id="MELO3C029291.2.1">
    <property type="protein sequence ID" value="MELO3C029291.2.1"/>
    <property type="gene ID" value="MELO3C029291.2"/>
</dbReference>
<name>A0A9I9E637_CUCME</name>
<dbReference type="GO" id="GO:0005516">
    <property type="term" value="F:calmodulin binding"/>
    <property type="evidence" value="ECO:0007669"/>
    <property type="project" value="InterPro"/>
</dbReference>
<dbReference type="GO" id="GO:0080142">
    <property type="term" value="P:regulation of salicylic acid biosynthetic process"/>
    <property type="evidence" value="ECO:0007669"/>
    <property type="project" value="TreeGrafter"/>
</dbReference>
<dbReference type="PANTHER" id="PTHR31713">
    <property type="entry name" value="OS02G0177800 PROTEIN"/>
    <property type="match status" value="1"/>
</dbReference>
<protein>
    <submittedName>
        <fullName evidence="4">Uncharacterized protein</fullName>
    </submittedName>
</protein>
<dbReference type="InterPro" id="IPR046831">
    <property type="entry name" value="Calmodulin_bind_N"/>
</dbReference>
<organism evidence="4">
    <name type="scientific">Cucumis melo</name>
    <name type="common">Muskmelon</name>
    <dbReference type="NCBI Taxonomy" id="3656"/>
    <lineage>
        <taxon>Eukaryota</taxon>
        <taxon>Viridiplantae</taxon>
        <taxon>Streptophyta</taxon>
        <taxon>Embryophyta</taxon>
        <taxon>Tracheophyta</taxon>
        <taxon>Spermatophyta</taxon>
        <taxon>Magnoliopsida</taxon>
        <taxon>eudicotyledons</taxon>
        <taxon>Gunneridae</taxon>
        <taxon>Pentapetalae</taxon>
        <taxon>rosids</taxon>
        <taxon>fabids</taxon>
        <taxon>Cucurbitales</taxon>
        <taxon>Cucurbitaceae</taxon>
        <taxon>Benincaseae</taxon>
        <taxon>Cucumis</taxon>
    </lineage>
</organism>
<dbReference type="GO" id="GO:0043565">
    <property type="term" value="F:sequence-specific DNA binding"/>
    <property type="evidence" value="ECO:0007669"/>
    <property type="project" value="TreeGrafter"/>
</dbReference>
<sequence>MERDKKRDFQNLHDNEHDYRPSETSPKRTSNSIPTPGSEVASDDIVANILSPQLWSQMEAILCRLSTFVLIISPLALNYISSNLRYDESIMNVSTESLREQFRVSEEFDRKFMSYVQFLPSSSSSTVQLNNHNNEETTNFRLCFLNQIPSTIFTNNEIETGNGDALQVALIDDNNSNAIVSDGPLSIAQIEVSVLDGDSDKFMSQNILSPRDGKRPLIVGDDLKLHLKNGVGFIQSLSFTDNSSWVRSKQFRLGLRIVDDKIQSKFPRIRETVSQPFRVLDHRGEVNQKHHPPQREDEIWRLERIGRNGVYHKLLSSQGINTVGDFLRTYEKKGPLYLRKLLGKNVSNKSWNAMVTNALECIPLVKNFAPSFERQDLFEYEGMGSEGFEGNLEVIEQRNSSDWNKFLETTLEEWDPNMQEASTSHKYNYEVEDVNAYCATTNSTKYK</sequence>
<dbReference type="InterPro" id="IPR012416">
    <property type="entry name" value="CBP60"/>
</dbReference>
<feature type="region of interest" description="Disordered" evidence="1">
    <location>
        <begin position="1"/>
        <end position="39"/>
    </location>
</feature>
<dbReference type="PANTHER" id="PTHR31713:SF96">
    <property type="entry name" value="OS02G0562300 PROTEIN"/>
    <property type="match status" value="1"/>
</dbReference>
<dbReference type="InterPro" id="IPR046830">
    <property type="entry name" value="Calmod_bind_M"/>
</dbReference>
<feature type="domain" description="Calmodulin binding protein-like N-terminal" evidence="2">
    <location>
        <begin position="140"/>
        <end position="282"/>
    </location>
</feature>
<dbReference type="EnsemblPlants" id="MELO3C029291.2.1">
    <property type="protein sequence ID" value="MELO3C029291.2.1"/>
    <property type="gene ID" value="MELO3C029291.2"/>
</dbReference>
<accession>A0A9I9E637</accession>
<evidence type="ECO:0000313" key="4">
    <source>
        <dbReference type="EnsemblPlants" id="MELO3C029291.2.1"/>
    </source>
</evidence>
<dbReference type="GO" id="GO:0003700">
    <property type="term" value="F:DNA-binding transcription factor activity"/>
    <property type="evidence" value="ECO:0007669"/>
    <property type="project" value="TreeGrafter"/>
</dbReference>